<name>A0ABW8SGC7_9CLOT</name>
<comment type="caution">
    <text evidence="1">The sequence shown here is derived from an EMBL/GenBank/DDBJ whole genome shotgun (WGS) entry which is preliminary data.</text>
</comment>
<sequence>MTIIIIAVLSICVLEGIPLIKKRMWKELLSMSLILLISLSLEISKKLGIITPINFIEKLFKPLGKIFFNKL</sequence>
<reference evidence="1 2" key="1">
    <citation type="submission" date="2024-11" db="EMBL/GenBank/DDBJ databases">
        <authorList>
            <person name="Heng Y.C."/>
            <person name="Lim A.C.H."/>
            <person name="Lee J.K.Y."/>
            <person name="Kittelmann S."/>
        </authorList>
    </citation>
    <scope>NUCLEOTIDE SEQUENCE [LARGE SCALE GENOMIC DNA]</scope>
    <source>
        <strain evidence="1 2">WILCCON 0269</strain>
    </source>
</reference>
<proteinExistence type="predicted"/>
<evidence type="ECO:0008006" key="3">
    <source>
        <dbReference type="Google" id="ProtNLM"/>
    </source>
</evidence>
<accession>A0ABW8SGC7</accession>
<evidence type="ECO:0000313" key="2">
    <source>
        <dbReference type="Proteomes" id="UP001623660"/>
    </source>
</evidence>
<organism evidence="1 2">
    <name type="scientific">Candidatus Clostridium eludens</name>
    <dbReference type="NCBI Taxonomy" id="3381663"/>
    <lineage>
        <taxon>Bacteria</taxon>
        <taxon>Bacillati</taxon>
        <taxon>Bacillota</taxon>
        <taxon>Clostridia</taxon>
        <taxon>Eubacteriales</taxon>
        <taxon>Clostridiaceae</taxon>
        <taxon>Clostridium</taxon>
    </lineage>
</organism>
<dbReference type="Proteomes" id="UP001623660">
    <property type="component" value="Unassembled WGS sequence"/>
</dbReference>
<dbReference type="RefSeq" id="WP_406791284.1">
    <property type="nucleotide sequence ID" value="NZ_JBJHZX010000006.1"/>
</dbReference>
<protein>
    <recommendedName>
        <fullName evidence="3">Holin</fullName>
    </recommendedName>
</protein>
<gene>
    <name evidence="1" type="ORF">ACJDU8_05535</name>
</gene>
<evidence type="ECO:0000313" key="1">
    <source>
        <dbReference type="EMBL" id="MFL0195040.1"/>
    </source>
</evidence>
<keyword evidence="2" id="KW-1185">Reference proteome</keyword>
<dbReference type="EMBL" id="JBJHZX010000006">
    <property type="protein sequence ID" value="MFL0195040.1"/>
    <property type="molecule type" value="Genomic_DNA"/>
</dbReference>